<dbReference type="SUPFAM" id="SSF53850">
    <property type="entry name" value="Periplasmic binding protein-like II"/>
    <property type="match status" value="1"/>
</dbReference>
<dbReference type="NCBIfam" id="TIGR01256">
    <property type="entry name" value="modA"/>
    <property type="match status" value="1"/>
</dbReference>
<evidence type="ECO:0000256" key="3">
    <source>
        <dbReference type="ARBA" id="ARBA00022723"/>
    </source>
</evidence>
<feature type="binding site" evidence="6">
    <location>
        <position position="156"/>
    </location>
    <ligand>
        <name>molybdate</name>
        <dbReference type="ChEBI" id="CHEBI:36264"/>
    </ligand>
</feature>
<gene>
    <name evidence="7" type="ordered locus">Bresu_0112</name>
</gene>
<dbReference type="Proteomes" id="UP000002696">
    <property type="component" value="Chromosome"/>
</dbReference>
<dbReference type="GO" id="GO:0030973">
    <property type="term" value="F:molybdate ion binding"/>
    <property type="evidence" value="ECO:0007669"/>
    <property type="project" value="TreeGrafter"/>
</dbReference>
<dbReference type="BioCyc" id="BSUB633149:G1GM8-112-MONOMER"/>
<dbReference type="PANTHER" id="PTHR30632">
    <property type="entry name" value="MOLYBDATE-BINDING PERIPLASMIC PROTEIN"/>
    <property type="match status" value="1"/>
</dbReference>
<keyword evidence="3 6" id="KW-0479">Metal-binding</keyword>
<evidence type="ECO:0000256" key="1">
    <source>
        <dbReference type="ARBA" id="ARBA00009175"/>
    </source>
</evidence>
<dbReference type="KEGG" id="bsb:Bresu_0112"/>
<feature type="binding site" evidence="6">
    <location>
        <position position="129"/>
    </location>
    <ligand>
        <name>molybdate</name>
        <dbReference type="ChEBI" id="CHEBI:36264"/>
    </ligand>
</feature>
<feature type="binding site" evidence="6">
    <location>
        <position position="54"/>
    </location>
    <ligand>
        <name>molybdate</name>
        <dbReference type="ChEBI" id="CHEBI:36264"/>
    </ligand>
</feature>
<keyword evidence="2 6" id="KW-0500">Molybdenum</keyword>
<feature type="binding site" evidence="6">
    <location>
        <position position="27"/>
    </location>
    <ligand>
        <name>molybdate</name>
        <dbReference type="ChEBI" id="CHEBI:36264"/>
    </ligand>
</feature>
<dbReference type="EMBL" id="CP002102">
    <property type="protein sequence ID" value="ADK99426.1"/>
    <property type="molecule type" value="Genomic_DNA"/>
</dbReference>
<sequence length="237" mass="24936">MVTGLAALGGCAQPSSVAPLTLFAAVSLTDVLTELAARFTADTGRPVRTVFAGSGEIARQVEVGAPADLVILADSEWMDRLAAARAIRPDTRIDLLTNSLVVIAPADRSSKPFAWQGRIAIGDPDSVPAGRYARQMMQRLGVWDTGTSTRVTAADVRAVRAFVARGDVDLGVVYRSDALGFDAVRVVATPTAAVQPRIIYPAALTTGARARSDALMTFLRSTPARIAFERHGFGAAA</sequence>
<proteinExistence type="inferred from homology"/>
<feature type="binding site" evidence="6">
    <location>
        <position position="174"/>
    </location>
    <ligand>
        <name>molybdate</name>
        <dbReference type="ChEBI" id="CHEBI:36264"/>
    </ligand>
</feature>
<dbReference type="GO" id="GO:0046872">
    <property type="term" value="F:metal ion binding"/>
    <property type="evidence" value="ECO:0007669"/>
    <property type="project" value="UniProtKB-KW"/>
</dbReference>
<evidence type="ECO:0000256" key="2">
    <source>
        <dbReference type="ARBA" id="ARBA00022505"/>
    </source>
</evidence>
<evidence type="ECO:0000313" key="7">
    <source>
        <dbReference type="EMBL" id="ADK99426.1"/>
    </source>
</evidence>
<comment type="subunit">
    <text evidence="5">The complex is composed of two ATP-binding proteins (ModC), two transmembrane proteins (ModB) and a solute-binding protein (ModA).</text>
</comment>
<dbReference type="PANTHER" id="PTHR30632:SF0">
    <property type="entry name" value="SULFATE-BINDING PROTEIN"/>
    <property type="match status" value="1"/>
</dbReference>
<accession>D9QIC4</accession>
<dbReference type="InterPro" id="IPR005950">
    <property type="entry name" value="ModA"/>
</dbReference>
<comment type="similarity">
    <text evidence="1">Belongs to the bacterial solute-binding protein ModA family.</text>
</comment>
<name>D9QIC4_BRESC</name>
<dbReference type="AlphaFoldDB" id="D9QIC4"/>
<dbReference type="STRING" id="633149.Bresu_0112"/>
<keyword evidence="4" id="KW-0732">Signal</keyword>
<dbReference type="FunFam" id="3.40.190.10:FF:000035">
    <property type="entry name" value="Molybdate ABC transporter substrate-binding protein"/>
    <property type="match status" value="1"/>
</dbReference>
<dbReference type="HOGENOM" id="CLU_065520_3_0_5"/>
<dbReference type="OrthoDB" id="9785015at2"/>
<dbReference type="Pfam" id="PF13531">
    <property type="entry name" value="SBP_bac_11"/>
    <property type="match status" value="1"/>
</dbReference>
<evidence type="ECO:0000313" key="8">
    <source>
        <dbReference type="Proteomes" id="UP000002696"/>
    </source>
</evidence>
<evidence type="ECO:0000256" key="6">
    <source>
        <dbReference type="PIRSR" id="PIRSR004846-1"/>
    </source>
</evidence>
<dbReference type="InParanoid" id="D9QIC4"/>
<dbReference type="GO" id="GO:1901359">
    <property type="term" value="F:tungstate binding"/>
    <property type="evidence" value="ECO:0007669"/>
    <property type="project" value="UniProtKB-ARBA"/>
</dbReference>
<dbReference type="eggNOG" id="COG0725">
    <property type="taxonomic scope" value="Bacteria"/>
</dbReference>
<evidence type="ECO:0000256" key="4">
    <source>
        <dbReference type="ARBA" id="ARBA00022729"/>
    </source>
</evidence>
<dbReference type="FunCoup" id="D9QIC4">
    <property type="interactions" value="178"/>
</dbReference>
<dbReference type="Gene3D" id="3.40.190.10">
    <property type="entry name" value="Periplasmic binding protein-like II"/>
    <property type="match status" value="2"/>
</dbReference>
<reference evidence="8" key="1">
    <citation type="journal article" date="2011" name="J. Bacteriol.">
        <title>Genome sequences of eight morphologically diverse alphaproteobacteria.</title>
        <authorList>
            <consortium name="US DOE Joint Genome Institute"/>
            <person name="Brown P.J."/>
            <person name="Kysela D.T."/>
            <person name="Buechlein A."/>
            <person name="Hemmerich C."/>
            <person name="Brun Y.V."/>
        </authorList>
    </citation>
    <scope>NUCLEOTIDE SEQUENCE [LARGE SCALE GENOMIC DNA]</scope>
    <source>
        <strain evidence="8">ATCC 15264 / DSM 4735 / LMG 14903 / NBRC 16000 / CB 81</strain>
    </source>
</reference>
<dbReference type="GO" id="GO:0015689">
    <property type="term" value="P:molybdate ion transport"/>
    <property type="evidence" value="ECO:0007669"/>
    <property type="project" value="InterPro"/>
</dbReference>
<keyword evidence="8" id="KW-1185">Reference proteome</keyword>
<dbReference type="RefSeq" id="WP_013267531.1">
    <property type="nucleotide sequence ID" value="NC_014375.1"/>
</dbReference>
<organism evidence="7 8">
    <name type="scientific">Brevundimonas subvibrioides (strain ATCC 15264 / DSM 4735 / LMG 14903 / NBRC 16000 / CB 81)</name>
    <name type="common">Caulobacter subvibrioides</name>
    <dbReference type="NCBI Taxonomy" id="633149"/>
    <lineage>
        <taxon>Bacteria</taxon>
        <taxon>Pseudomonadati</taxon>
        <taxon>Pseudomonadota</taxon>
        <taxon>Alphaproteobacteria</taxon>
        <taxon>Caulobacterales</taxon>
        <taxon>Caulobacteraceae</taxon>
        <taxon>Brevundimonas</taxon>
    </lineage>
</organism>
<evidence type="ECO:0000256" key="5">
    <source>
        <dbReference type="ARBA" id="ARBA00062515"/>
    </source>
</evidence>
<protein>
    <submittedName>
        <fullName evidence="7">Molybdenum ABC transporter, periplasmic molybdate-binding protein</fullName>
    </submittedName>
</protein>
<dbReference type="InterPro" id="IPR050682">
    <property type="entry name" value="ModA/WtpA"/>
</dbReference>
<dbReference type="PIRSF" id="PIRSF004846">
    <property type="entry name" value="ModA"/>
    <property type="match status" value="1"/>
</dbReference>